<dbReference type="Proteomes" id="UP001153678">
    <property type="component" value="Unassembled WGS sequence"/>
</dbReference>
<dbReference type="EMBL" id="CAMKVN010004972">
    <property type="protein sequence ID" value="CAI2188074.1"/>
    <property type="molecule type" value="Genomic_DNA"/>
</dbReference>
<feature type="non-terminal residue" evidence="1">
    <location>
        <position position="1"/>
    </location>
</feature>
<organism evidence="1 2">
    <name type="scientific">Funneliformis geosporum</name>
    <dbReference type="NCBI Taxonomy" id="1117311"/>
    <lineage>
        <taxon>Eukaryota</taxon>
        <taxon>Fungi</taxon>
        <taxon>Fungi incertae sedis</taxon>
        <taxon>Mucoromycota</taxon>
        <taxon>Glomeromycotina</taxon>
        <taxon>Glomeromycetes</taxon>
        <taxon>Glomerales</taxon>
        <taxon>Glomeraceae</taxon>
        <taxon>Funneliformis</taxon>
    </lineage>
</organism>
<gene>
    <name evidence="1" type="ORF">FWILDA_LOCUS13398</name>
</gene>
<reference evidence="1" key="1">
    <citation type="submission" date="2022-08" db="EMBL/GenBank/DDBJ databases">
        <authorList>
            <person name="Kallberg Y."/>
            <person name="Tangrot J."/>
            <person name="Rosling A."/>
        </authorList>
    </citation>
    <scope>NUCLEOTIDE SEQUENCE</scope>
    <source>
        <strain evidence="1">Wild A</strain>
    </source>
</reference>
<sequence>SRQLSHFTNSSFAMSNTNLQETFNNFDYILNNYNEDLENIIFAGSFTSESVAESIESNNNNDLLNYDIEMPFLLIMTILKEQENL</sequence>
<keyword evidence="2" id="KW-1185">Reference proteome</keyword>
<dbReference type="AlphaFoldDB" id="A0A9W4WUK7"/>
<comment type="caution">
    <text evidence="1">The sequence shown here is derived from an EMBL/GenBank/DDBJ whole genome shotgun (WGS) entry which is preliminary data.</text>
</comment>
<accession>A0A9W4WUK7</accession>
<evidence type="ECO:0000313" key="2">
    <source>
        <dbReference type="Proteomes" id="UP001153678"/>
    </source>
</evidence>
<protein>
    <submittedName>
        <fullName evidence="1">11823_t:CDS:1</fullName>
    </submittedName>
</protein>
<name>A0A9W4WUK7_9GLOM</name>
<dbReference type="OrthoDB" id="2392499at2759"/>
<evidence type="ECO:0000313" key="1">
    <source>
        <dbReference type="EMBL" id="CAI2188074.1"/>
    </source>
</evidence>
<proteinExistence type="predicted"/>